<accession>A0A4D6MFQ2</accession>
<organism evidence="1 2">
    <name type="scientific">Vigna unguiculata</name>
    <name type="common">Cowpea</name>
    <dbReference type="NCBI Taxonomy" id="3917"/>
    <lineage>
        <taxon>Eukaryota</taxon>
        <taxon>Viridiplantae</taxon>
        <taxon>Streptophyta</taxon>
        <taxon>Embryophyta</taxon>
        <taxon>Tracheophyta</taxon>
        <taxon>Spermatophyta</taxon>
        <taxon>Magnoliopsida</taxon>
        <taxon>eudicotyledons</taxon>
        <taxon>Gunneridae</taxon>
        <taxon>Pentapetalae</taxon>
        <taxon>rosids</taxon>
        <taxon>fabids</taxon>
        <taxon>Fabales</taxon>
        <taxon>Fabaceae</taxon>
        <taxon>Papilionoideae</taxon>
        <taxon>50 kb inversion clade</taxon>
        <taxon>NPAAA clade</taxon>
        <taxon>indigoferoid/millettioid clade</taxon>
        <taxon>Phaseoleae</taxon>
        <taxon>Vigna</taxon>
    </lineage>
</organism>
<keyword evidence="1" id="KW-0418">Kinase</keyword>
<keyword evidence="1" id="KW-0808">Transferase</keyword>
<gene>
    <name evidence="1" type="ORF">DEO72_LG7g1541</name>
</gene>
<dbReference type="Proteomes" id="UP000501690">
    <property type="component" value="Linkage Group LG7"/>
</dbReference>
<dbReference type="EMBL" id="CP039351">
    <property type="protein sequence ID" value="QCE00253.1"/>
    <property type="molecule type" value="Genomic_DNA"/>
</dbReference>
<protein>
    <submittedName>
        <fullName evidence="1">Sphingosine kinase</fullName>
    </submittedName>
</protein>
<dbReference type="GO" id="GO:0016301">
    <property type="term" value="F:kinase activity"/>
    <property type="evidence" value="ECO:0007669"/>
    <property type="project" value="UniProtKB-KW"/>
</dbReference>
<keyword evidence="2" id="KW-1185">Reference proteome</keyword>
<proteinExistence type="predicted"/>
<name>A0A4D6MFQ2_VIGUN</name>
<sequence length="71" mass="7734">MDCFGTMTGVCNKDTPWSSSWKGMAESILDSVGNCTTTNVVLAIIRGHKRSLDMATITQGETRFFSVLMLA</sequence>
<evidence type="ECO:0000313" key="1">
    <source>
        <dbReference type="EMBL" id="QCE00253.1"/>
    </source>
</evidence>
<dbReference type="AlphaFoldDB" id="A0A4D6MFQ2"/>
<reference evidence="1 2" key="1">
    <citation type="submission" date="2019-04" db="EMBL/GenBank/DDBJ databases">
        <title>An improved genome assembly and genetic linkage map for asparagus bean, Vigna unguiculata ssp. sesquipedialis.</title>
        <authorList>
            <person name="Xia Q."/>
            <person name="Zhang R."/>
            <person name="Dong Y."/>
        </authorList>
    </citation>
    <scope>NUCLEOTIDE SEQUENCE [LARGE SCALE GENOMIC DNA]</scope>
    <source>
        <tissue evidence="1">Leaf</tissue>
    </source>
</reference>
<evidence type="ECO:0000313" key="2">
    <source>
        <dbReference type="Proteomes" id="UP000501690"/>
    </source>
</evidence>